<evidence type="ECO:0000256" key="5">
    <source>
        <dbReference type="SAM" id="Coils"/>
    </source>
</evidence>
<dbReference type="HOGENOM" id="CLU_013137_0_1_1"/>
<organism evidence="8 9">
    <name type="scientific">Oreochromis niloticus</name>
    <name type="common">Nile tilapia</name>
    <name type="synonym">Tilapia nilotica</name>
    <dbReference type="NCBI Taxonomy" id="8128"/>
    <lineage>
        <taxon>Eukaryota</taxon>
        <taxon>Metazoa</taxon>
        <taxon>Chordata</taxon>
        <taxon>Craniata</taxon>
        <taxon>Vertebrata</taxon>
        <taxon>Euteleostomi</taxon>
        <taxon>Actinopterygii</taxon>
        <taxon>Neopterygii</taxon>
        <taxon>Teleostei</taxon>
        <taxon>Neoteleostei</taxon>
        <taxon>Acanthomorphata</taxon>
        <taxon>Ovalentaria</taxon>
        <taxon>Cichlomorphae</taxon>
        <taxon>Cichliformes</taxon>
        <taxon>Cichlidae</taxon>
        <taxon>African cichlids</taxon>
        <taxon>Pseudocrenilabrinae</taxon>
        <taxon>Oreochromini</taxon>
        <taxon>Oreochromis</taxon>
    </lineage>
</organism>
<dbReference type="Gene3D" id="2.60.120.920">
    <property type="match status" value="1"/>
</dbReference>
<dbReference type="SUPFAM" id="SSF49899">
    <property type="entry name" value="Concanavalin A-like lectins/glucanases"/>
    <property type="match status" value="1"/>
</dbReference>
<evidence type="ECO:0000256" key="1">
    <source>
        <dbReference type="ARBA" id="ARBA00022723"/>
    </source>
</evidence>
<dbReference type="InterPro" id="IPR013320">
    <property type="entry name" value="ConA-like_dom_sf"/>
</dbReference>
<dbReference type="GO" id="GO:0008270">
    <property type="term" value="F:zinc ion binding"/>
    <property type="evidence" value="ECO:0007669"/>
    <property type="project" value="UniProtKB-KW"/>
</dbReference>
<dbReference type="InterPro" id="IPR003877">
    <property type="entry name" value="SPRY_dom"/>
</dbReference>
<reference evidence="9" key="1">
    <citation type="submission" date="2012-01" db="EMBL/GenBank/DDBJ databases">
        <title>The Genome Sequence of Oreochromis niloticus (Nile Tilapia).</title>
        <authorList>
            <consortium name="Broad Institute Genome Assembly Team"/>
            <consortium name="Broad Institute Sequencing Platform"/>
            <person name="Di Palma F."/>
            <person name="Johnson J."/>
            <person name="Lander E.S."/>
            <person name="Lindblad-Toh K."/>
        </authorList>
    </citation>
    <scope>NUCLEOTIDE SEQUENCE [LARGE SCALE GENOMIC DNA]</scope>
</reference>
<dbReference type="SMART" id="SM00589">
    <property type="entry name" value="PRY"/>
    <property type="match status" value="1"/>
</dbReference>
<evidence type="ECO:0000259" key="6">
    <source>
        <dbReference type="PROSITE" id="PS50089"/>
    </source>
</evidence>
<keyword evidence="2 4" id="KW-0863">Zinc-finger</keyword>
<dbReference type="GeneTree" id="ENSGT01040000240400"/>
<dbReference type="Proteomes" id="UP000005207">
    <property type="component" value="Linkage group LG6"/>
</dbReference>
<dbReference type="InterPro" id="IPR013083">
    <property type="entry name" value="Znf_RING/FYVE/PHD"/>
</dbReference>
<dbReference type="PROSITE" id="PS50188">
    <property type="entry name" value="B302_SPRY"/>
    <property type="match status" value="1"/>
</dbReference>
<dbReference type="Ensembl" id="ENSONIT00000026660.2">
    <property type="protein sequence ID" value="ENSONIP00000026636.2"/>
    <property type="gene ID" value="ENSONIG00000021334.2"/>
</dbReference>
<evidence type="ECO:0000259" key="7">
    <source>
        <dbReference type="PROSITE" id="PS50188"/>
    </source>
</evidence>
<keyword evidence="5" id="KW-0175">Coiled coil</keyword>
<dbReference type="OMA" id="CMKMFYP"/>
<dbReference type="InterPro" id="IPR001841">
    <property type="entry name" value="Znf_RING"/>
</dbReference>
<dbReference type="Pfam" id="PF00622">
    <property type="entry name" value="SPRY"/>
    <property type="match status" value="1"/>
</dbReference>
<dbReference type="PRINTS" id="PR01407">
    <property type="entry name" value="BUTYPHLNCDUF"/>
</dbReference>
<evidence type="ECO:0000256" key="2">
    <source>
        <dbReference type="ARBA" id="ARBA00022771"/>
    </source>
</evidence>
<dbReference type="InterPro" id="IPR027370">
    <property type="entry name" value="Znf-RING_euk"/>
</dbReference>
<dbReference type="AlphaFoldDB" id="I3KZT9"/>
<dbReference type="InterPro" id="IPR003879">
    <property type="entry name" value="Butyrophylin_SPRY"/>
</dbReference>
<evidence type="ECO:0000313" key="9">
    <source>
        <dbReference type="Proteomes" id="UP000005207"/>
    </source>
</evidence>
<keyword evidence="3" id="KW-0862">Zinc</keyword>
<dbReference type="InterPro" id="IPR050143">
    <property type="entry name" value="TRIM/RBCC"/>
</dbReference>
<dbReference type="InterPro" id="IPR058030">
    <property type="entry name" value="TRIM8/14/16/25/29/45/65_CC"/>
</dbReference>
<dbReference type="Pfam" id="PF13765">
    <property type="entry name" value="PRY"/>
    <property type="match status" value="1"/>
</dbReference>
<dbReference type="eggNOG" id="KOG2177">
    <property type="taxonomic scope" value="Eukaryota"/>
</dbReference>
<sequence length="434" mass="49524">TGVNSSFTQIHEDLLCSVCLDVFTDPVSTPCGHNFCKACMCKYADPDVPFQCPVCMKMFYPKPELQVNTLISEMVDAFRCSEQRPGRRVEVLHGEGFKLMAIVCMVCLSLLWDCMKFNHPLEEMSKGEKLVKMEAEIQQTIEEIRLKIEELKRSVELGKEDADREMADGAQVFAALKEYVAKLMETIREKQRQTELQAEGFIRQMEQDIRELKKRKTEVELLSVLQLKEPLSEEMKEKLPKMLARFELRRIQSYAVDVTFDPDTANPYLVQSDDGKQVHDSDVRQKLPDNPERFSYCINVLGEQSFSSGRFYFEVQVKGKTEWTLGVATESTNRKAQITLSPRDGFWTVRLRDGYEYKAKADPDVALSRRSGPERVGVFVDCEEGRVSFYDVSAAAHIYSFTGCSFTQKLHPFFSPGLNDDGRNSAPLIITAID</sequence>
<dbReference type="InterPro" id="IPR017907">
    <property type="entry name" value="Znf_RING_CS"/>
</dbReference>
<feature type="domain" description="RING-type" evidence="6">
    <location>
        <begin position="16"/>
        <end position="55"/>
    </location>
</feature>
<evidence type="ECO:0000313" key="8">
    <source>
        <dbReference type="Ensembl" id="ENSONIP00000026636.2"/>
    </source>
</evidence>
<dbReference type="InterPro" id="IPR006574">
    <property type="entry name" value="PRY"/>
</dbReference>
<reference evidence="8" key="3">
    <citation type="submission" date="2025-09" db="UniProtKB">
        <authorList>
            <consortium name="Ensembl"/>
        </authorList>
    </citation>
    <scope>IDENTIFICATION</scope>
</reference>
<keyword evidence="1" id="KW-0479">Metal-binding</keyword>
<dbReference type="Pfam" id="PF25600">
    <property type="entry name" value="TRIM_CC"/>
    <property type="match status" value="1"/>
</dbReference>
<accession>I3KZT9</accession>
<dbReference type="InParanoid" id="I3KZT9"/>
<dbReference type="FunFam" id="2.60.120.920:FF:000004">
    <property type="entry name" value="Butyrophilin subfamily 1 member A1"/>
    <property type="match status" value="1"/>
</dbReference>
<dbReference type="Gene3D" id="3.30.40.10">
    <property type="entry name" value="Zinc/RING finger domain, C3HC4 (zinc finger)"/>
    <property type="match status" value="1"/>
</dbReference>
<dbReference type="SUPFAM" id="SSF57850">
    <property type="entry name" value="RING/U-box"/>
    <property type="match status" value="1"/>
</dbReference>
<dbReference type="CDD" id="cd13733">
    <property type="entry name" value="SPRY_PRY_C-I_1"/>
    <property type="match status" value="1"/>
</dbReference>
<dbReference type="PANTHER" id="PTHR24103">
    <property type="entry name" value="E3 UBIQUITIN-PROTEIN LIGASE TRIM"/>
    <property type="match status" value="1"/>
</dbReference>
<feature type="coiled-coil region" evidence="5">
    <location>
        <begin position="130"/>
        <end position="161"/>
    </location>
</feature>
<dbReference type="InterPro" id="IPR043136">
    <property type="entry name" value="B30.2/SPRY_sf"/>
</dbReference>
<feature type="domain" description="B30.2/SPRY" evidence="7">
    <location>
        <begin position="238"/>
        <end position="434"/>
    </location>
</feature>
<evidence type="ECO:0000256" key="3">
    <source>
        <dbReference type="ARBA" id="ARBA00022833"/>
    </source>
</evidence>
<name>I3KZT9_ORENI</name>
<proteinExistence type="predicted"/>
<evidence type="ECO:0000256" key="4">
    <source>
        <dbReference type="PROSITE-ProRule" id="PRU00175"/>
    </source>
</evidence>
<dbReference type="SMART" id="SM00184">
    <property type="entry name" value="RING"/>
    <property type="match status" value="1"/>
</dbReference>
<dbReference type="PROSITE" id="PS50089">
    <property type="entry name" value="ZF_RING_2"/>
    <property type="match status" value="1"/>
</dbReference>
<dbReference type="SMART" id="SM00449">
    <property type="entry name" value="SPRY"/>
    <property type="match status" value="1"/>
</dbReference>
<evidence type="ECO:0008006" key="10">
    <source>
        <dbReference type="Google" id="ProtNLM"/>
    </source>
</evidence>
<dbReference type="Pfam" id="PF13445">
    <property type="entry name" value="zf-RING_UBOX"/>
    <property type="match status" value="1"/>
</dbReference>
<keyword evidence="9" id="KW-1185">Reference proteome</keyword>
<dbReference type="InterPro" id="IPR001870">
    <property type="entry name" value="B30.2/SPRY"/>
</dbReference>
<dbReference type="PROSITE" id="PS00518">
    <property type="entry name" value="ZF_RING_1"/>
    <property type="match status" value="1"/>
</dbReference>
<protein>
    <recommendedName>
        <fullName evidence="10">B30.2/SPRY domain-containing protein</fullName>
    </recommendedName>
</protein>
<reference evidence="8" key="2">
    <citation type="submission" date="2025-08" db="UniProtKB">
        <authorList>
            <consortium name="Ensembl"/>
        </authorList>
    </citation>
    <scope>IDENTIFICATION</scope>
</reference>